<proteinExistence type="predicted"/>
<reference evidence="1" key="1">
    <citation type="journal article" date="2011" name="Environ. Microbiol.">
        <title>Time-series analyses of Monterey Bay coastal microbial picoplankton using a 'genome proxy' microarray.</title>
        <authorList>
            <person name="Rich V.I."/>
            <person name="Pham V.D."/>
            <person name="Eppley J."/>
            <person name="Shi Y."/>
            <person name="DeLong E.F."/>
        </authorList>
    </citation>
    <scope>NUCLEOTIDE SEQUENCE</scope>
</reference>
<organism evidence="1">
    <name type="scientific">uncultured delta proteobacterium HF0200_39L23</name>
    <dbReference type="NCBI Taxonomy" id="710832"/>
    <lineage>
        <taxon>Bacteria</taxon>
        <taxon>Deltaproteobacteria</taxon>
        <taxon>environmental samples</taxon>
    </lineage>
</organism>
<dbReference type="EMBL" id="GU474915">
    <property type="protein sequence ID" value="ADI19282.1"/>
    <property type="molecule type" value="Genomic_DNA"/>
</dbReference>
<protein>
    <submittedName>
        <fullName evidence="1">Uncharacterized protein</fullName>
    </submittedName>
</protein>
<sequence>MQDLMVKLDLQMVEDTDLLESQIISEMKTLREDASHDLLLSGSLKAFPEEIEMQLNFYRRQRQLLEKP</sequence>
<dbReference type="AlphaFoldDB" id="E0XXZ1"/>
<accession>E0XXZ1</accession>
<evidence type="ECO:0000313" key="1">
    <source>
        <dbReference type="EMBL" id="ADI19282.1"/>
    </source>
</evidence>
<name>E0XXZ1_9DELT</name>